<proteinExistence type="predicted"/>
<protein>
    <submittedName>
        <fullName evidence="1">Uncharacterized protein</fullName>
    </submittedName>
</protein>
<sequence>MVTQKFGGAHTGFFDLLSGVQQGISPEKIWGNFPEYLYFRIQAIEFQVMGFYQGFNHFLLCFGMYKAFVNFKFI</sequence>
<dbReference type="HOGENOM" id="CLU_2678850_0_0_2"/>
<dbReference type="KEGG" id="mac:MA_0070"/>
<dbReference type="Proteomes" id="UP000002487">
    <property type="component" value="Chromosome"/>
</dbReference>
<keyword evidence="2" id="KW-1185">Reference proteome</keyword>
<gene>
    <name evidence="1" type="ordered locus">MA_0070</name>
</gene>
<dbReference type="InParanoid" id="Q8TUJ7"/>
<evidence type="ECO:0000313" key="2">
    <source>
        <dbReference type="Proteomes" id="UP000002487"/>
    </source>
</evidence>
<accession>Q8TUJ7</accession>
<dbReference type="EnsemblBacteria" id="AAM03524">
    <property type="protein sequence ID" value="AAM03524"/>
    <property type="gene ID" value="MA_0070"/>
</dbReference>
<organism evidence="1 2">
    <name type="scientific">Methanosarcina acetivorans (strain ATCC 35395 / DSM 2834 / JCM 12185 / C2A)</name>
    <dbReference type="NCBI Taxonomy" id="188937"/>
    <lineage>
        <taxon>Archaea</taxon>
        <taxon>Methanobacteriati</taxon>
        <taxon>Methanobacteriota</taxon>
        <taxon>Stenosarchaea group</taxon>
        <taxon>Methanomicrobia</taxon>
        <taxon>Methanosarcinales</taxon>
        <taxon>Methanosarcinaceae</taxon>
        <taxon>Methanosarcina</taxon>
    </lineage>
</organism>
<dbReference type="AlphaFoldDB" id="Q8TUJ7"/>
<reference evidence="1 2" key="1">
    <citation type="journal article" date="2002" name="Genome Res.">
        <title>The genome of Methanosarcina acetivorans reveals extensive metabolic and physiological diversity.</title>
        <authorList>
            <person name="Galagan J.E."/>
            <person name="Nusbaum C."/>
            <person name="Roy A."/>
            <person name="Endrizzi M.G."/>
            <person name="Macdonald P."/>
            <person name="FitzHugh W."/>
            <person name="Calvo S."/>
            <person name="Engels R."/>
            <person name="Smirnov S."/>
            <person name="Atnoor D."/>
            <person name="Brown A."/>
            <person name="Allen N."/>
            <person name="Naylor J."/>
            <person name="Stange-Thomann N."/>
            <person name="DeArellano K."/>
            <person name="Johnson R."/>
            <person name="Linton L."/>
            <person name="McEwan P."/>
            <person name="McKernan K."/>
            <person name="Talamas J."/>
            <person name="Tirrell A."/>
            <person name="Ye W."/>
            <person name="Zimmer A."/>
            <person name="Barber R.D."/>
            <person name="Cann I."/>
            <person name="Graham D.E."/>
            <person name="Grahame D.A."/>
            <person name="Guss A."/>
            <person name="Hedderich R."/>
            <person name="Ingram-Smith C."/>
            <person name="Kuettner C.H."/>
            <person name="Krzycki J.A."/>
            <person name="Leigh J.A."/>
            <person name="Li W."/>
            <person name="Liu J."/>
            <person name="Mukhopadhyay B."/>
            <person name="Reeve J.N."/>
            <person name="Smith K."/>
            <person name="Springer T.A."/>
            <person name="Umayam L.A."/>
            <person name="White O."/>
            <person name="White R.H."/>
            <person name="de Macario E.C."/>
            <person name="Ferry J.G."/>
            <person name="Jarrell K.F."/>
            <person name="Jing H."/>
            <person name="Macario A.J.L."/>
            <person name="Paulsen I."/>
            <person name="Pritchett M."/>
            <person name="Sowers K.R."/>
            <person name="Swanson R.V."/>
            <person name="Zinder S.H."/>
            <person name="Lander E."/>
            <person name="Metcalf W.W."/>
            <person name="Birren B."/>
        </authorList>
    </citation>
    <scope>NUCLEOTIDE SEQUENCE [LARGE SCALE GENOMIC DNA]</scope>
    <source>
        <strain evidence="2">ATCC 35395 / DSM 2834 / JCM 12185 / C2A</strain>
    </source>
</reference>
<dbReference type="EMBL" id="AE010299">
    <property type="protein sequence ID" value="AAM03524.1"/>
    <property type="molecule type" value="Genomic_DNA"/>
</dbReference>
<name>Q8TUJ7_METAC</name>
<evidence type="ECO:0000313" key="1">
    <source>
        <dbReference type="EMBL" id="AAM03524.1"/>
    </source>
</evidence>